<dbReference type="PATRIC" id="fig|86105.3.peg.1968"/>
<dbReference type="SUPFAM" id="SSF103473">
    <property type="entry name" value="MFS general substrate transporter"/>
    <property type="match status" value="1"/>
</dbReference>
<dbReference type="STRING" id="86105.NF27_JF00220"/>
<dbReference type="Gene3D" id="1.20.1720.10">
    <property type="entry name" value="Multidrug resistance protein D"/>
    <property type="match status" value="1"/>
</dbReference>
<feature type="transmembrane region" description="Helical" evidence="6">
    <location>
        <begin position="39"/>
        <end position="59"/>
    </location>
</feature>
<accession>A0A0C1QF27</accession>
<feature type="transmembrane region" description="Helical" evidence="6">
    <location>
        <begin position="359"/>
        <end position="379"/>
    </location>
</feature>
<evidence type="ECO:0000313" key="8">
    <source>
        <dbReference type="EMBL" id="KIE04144.1"/>
    </source>
</evidence>
<protein>
    <submittedName>
        <fullName evidence="8">Drug resistance transporter</fullName>
    </submittedName>
</protein>
<feature type="transmembrane region" description="Helical" evidence="6">
    <location>
        <begin position="96"/>
        <end position="117"/>
    </location>
</feature>
<keyword evidence="3 6" id="KW-0812">Transmembrane</keyword>
<dbReference type="InterPro" id="IPR050189">
    <property type="entry name" value="MFS_Efflux_Transporters"/>
</dbReference>
<evidence type="ECO:0000256" key="1">
    <source>
        <dbReference type="ARBA" id="ARBA00004429"/>
    </source>
</evidence>
<keyword evidence="9" id="KW-1185">Reference proteome</keyword>
<evidence type="ECO:0000313" key="9">
    <source>
        <dbReference type="Proteomes" id="UP000031258"/>
    </source>
</evidence>
<dbReference type="AlphaFoldDB" id="A0A0C1QF27"/>
<evidence type="ECO:0000256" key="2">
    <source>
        <dbReference type="ARBA" id="ARBA00022475"/>
    </source>
</evidence>
<feature type="transmembrane region" description="Helical" evidence="6">
    <location>
        <begin position="161"/>
        <end position="179"/>
    </location>
</feature>
<gene>
    <name evidence="8" type="ORF">NF27_JF00220</name>
</gene>
<name>A0A0C1QF27_9RICK</name>
<dbReference type="InterPro" id="IPR011701">
    <property type="entry name" value="MFS"/>
</dbReference>
<dbReference type="GO" id="GO:0005886">
    <property type="term" value="C:plasma membrane"/>
    <property type="evidence" value="ECO:0007669"/>
    <property type="project" value="UniProtKB-SubCell"/>
</dbReference>
<dbReference type="CDD" id="cd17320">
    <property type="entry name" value="MFS_MdfA_MDR_like"/>
    <property type="match status" value="1"/>
</dbReference>
<dbReference type="GO" id="GO:0022857">
    <property type="term" value="F:transmembrane transporter activity"/>
    <property type="evidence" value="ECO:0007669"/>
    <property type="project" value="InterPro"/>
</dbReference>
<feature type="transmembrane region" description="Helical" evidence="6">
    <location>
        <begin position="296"/>
        <end position="315"/>
    </location>
</feature>
<evidence type="ECO:0000259" key="7">
    <source>
        <dbReference type="PROSITE" id="PS50850"/>
    </source>
</evidence>
<evidence type="ECO:0000256" key="3">
    <source>
        <dbReference type="ARBA" id="ARBA00022692"/>
    </source>
</evidence>
<dbReference type="Pfam" id="PF07690">
    <property type="entry name" value="MFS_1"/>
    <property type="match status" value="1"/>
</dbReference>
<dbReference type="PANTHER" id="PTHR43124:SF3">
    <property type="entry name" value="CHLORAMPHENICOL EFFLUX PUMP RV0191"/>
    <property type="match status" value="1"/>
</dbReference>
<keyword evidence="5 6" id="KW-0472">Membrane</keyword>
<keyword evidence="4 6" id="KW-1133">Transmembrane helix</keyword>
<evidence type="ECO:0000256" key="4">
    <source>
        <dbReference type="ARBA" id="ARBA00022989"/>
    </source>
</evidence>
<dbReference type="InterPro" id="IPR036259">
    <property type="entry name" value="MFS_trans_sf"/>
</dbReference>
<feature type="transmembrane region" description="Helical" evidence="6">
    <location>
        <begin position="273"/>
        <end position="290"/>
    </location>
</feature>
<organism evidence="8 9">
    <name type="scientific">Candidatus Jidaibacter acanthamoebae</name>
    <dbReference type="NCBI Taxonomy" id="86105"/>
    <lineage>
        <taxon>Bacteria</taxon>
        <taxon>Pseudomonadati</taxon>
        <taxon>Pseudomonadota</taxon>
        <taxon>Alphaproteobacteria</taxon>
        <taxon>Rickettsiales</taxon>
        <taxon>Candidatus Midichloriaceae</taxon>
        <taxon>Candidatus Jidaibacter</taxon>
    </lineage>
</organism>
<feature type="transmembrane region" description="Helical" evidence="6">
    <location>
        <begin position="200"/>
        <end position="228"/>
    </location>
</feature>
<feature type="transmembrane region" description="Helical" evidence="6">
    <location>
        <begin position="129"/>
        <end position="155"/>
    </location>
</feature>
<proteinExistence type="predicted"/>
<sequence>MCMTLNFLLIIALINSCIELEISAPSFPDIAKYFIVPEYRVGLTITYNLFAFCLASLVYGALSDNFGRRRIMLIGNAILTIGAVACVFAPSINWLLLFRFIQGAGAATSAVVVSAIIADLYNTNKAARLYGIMNAVFTTLMALSPVLGGFINQAVSWRGNYAAVALICIMSWILLLLFLPETKKQKKSFNLNATLNDFRAILSSTVFISTAVIPSLLYGCYIAFVAIAPFLYMKTFKLGILTYTIHQGIIAAAFALTSLISGNITNMLGVKKSIYLGLFLISISSTMMPAAPSENYLTLMMALFCIGFAILYPLIFARSIEIFPDIKGTASSLIMSIRYLLCSAVTWLANYIYNGSPVNLGLIILVLSMVTVLLTANLIRKKLFIIKLL</sequence>
<dbReference type="Proteomes" id="UP000031258">
    <property type="component" value="Unassembled WGS sequence"/>
</dbReference>
<dbReference type="EMBL" id="JSWE01000223">
    <property type="protein sequence ID" value="KIE04144.1"/>
    <property type="molecule type" value="Genomic_DNA"/>
</dbReference>
<evidence type="ECO:0000256" key="6">
    <source>
        <dbReference type="SAM" id="Phobius"/>
    </source>
</evidence>
<feature type="transmembrane region" description="Helical" evidence="6">
    <location>
        <begin position="71"/>
        <end position="90"/>
    </location>
</feature>
<feature type="domain" description="Major facilitator superfamily (MFS) profile" evidence="7">
    <location>
        <begin position="1"/>
        <end position="383"/>
    </location>
</feature>
<dbReference type="PRINTS" id="PR01036">
    <property type="entry name" value="TCRTETB"/>
</dbReference>
<reference evidence="8 9" key="1">
    <citation type="submission" date="2014-11" db="EMBL/GenBank/DDBJ databases">
        <title>A Rickettsiales Symbiont of Amoebae With Ancient Features.</title>
        <authorList>
            <person name="Schulz F."/>
            <person name="Martijn J."/>
            <person name="Wascher F."/>
            <person name="Kostanjsek R."/>
            <person name="Ettema T.J."/>
            <person name="Horn M."/>
        </authorList>
    </citation>
    <scope>NUCLEOTIDE SEQUENCE [LARGE SCALE GENOMIC DNA]</scope>
    <source>
        <strain evidence="8 9">UWC36</strain>
    </source>
</reference>
<keyword evidence="2" id="KW-1003">Cell membrane</keyword>
<comment type="caution">
    <text evidence="8">The sequence shown here is derived from an EMBL/GenBank/DDBJ whole genome shotgun (WGS) entry which is preliminary data.</text>
</comment>
<feature type="transmembrane region" description="Helical" evidence="6">
    <location>
        <begin position="336"/>
        <end position="353"/>
    </location>
</feature>
<comment type="subcellular location">
    <subcellularLocation>
        <location evidence="1">Cell inner membrane</location>
        <topology evidence="1">Multi-pass membrane protein</topology>
    </subcellularLocation>
</comment>
<feature type="transmembrane region" description="Helical" evidence="6">
    <location>
        <begin position="240"/>
        <end position="261"/>
    </location>
</feature>
<dbReference type="InterPro" id="IPR020846">
    <property type="entry name" value="MFS_dom"/>
</dbReference>
<dbReference type="PANTHER" id="PTHR43124">
    <property type="entry name" value="PURINE EFFLUX PUMP PBUE"/>
    <property type="match status" value="1"/>
</dbReference>
<evidence type="ECO:0000256" key="5">
    <source>
        <dbReference type="ARBA" id="ARBA00023136"/>
    </source>
</evidence>
<dbReference type="PROSITE" id="PS50850">
    <property type="entry name" value="MFS"/>
    <property type="match status" value="1"/>
</dbReference>